<feature type="transmembrane region" description="Helical" evidence="1">
    <location>
        <begin position="37"/>
        <end position="53"/>
    </location>
</feature>
<proteinExistence type="predicted"/>
<dbReference type="AlphaFoldDB" id="A0A563EP63"/>
<feature type="transmembrane region" description="Helical" evidence="1">
    <location>
        <begin position="60"/>
        <end position="81"/>
    </location>
</feature>
<evidence type="ECO:0000313" key="2">
    <source>
        <dbReference type="EMBL" id="TWP48888.1"/>
    </source>
</evidence>
<accession>A0A563EP63</accession>
<keyword evidence="1" id="KW-0812">Transmembrane</keyword>
<dbReference type="EMBL" id="VOBR01000018">
    <property type="protein sequence ID" value="TWP48888.1"/>
    <property type="molecule type" value="Genomic_DNA"/>
</dbReference>
<reference evidence="2 3" key="1">
    <citation type="submission" date="2019-07" db="EMBL/GenBank/DDBJ databases">
        <title>Lentzea xizangensis sp. nov., isolated from Qinghai-Tibetan Plateau Soils.</title>
        <authorList>
            <person name="Huang J."/>
        </authorList>
    </citation>
    <scope>NUCLEOTIDE SEQUENCE [LARGE SCALE GENOMIC DNA]</scope>
    <source>
        <strain evidence="2 3">FXJ1.1311</strain>
    </source>
</reference>
<keyword evidence="1" id="KW-0472">Membrane</keyword>
<protein>
    <submittedName>
        <fullName evidence="2">Uncharacterized protein</fullName>
    </submittedName>
</protein>
<comment type="caution">
    <text evidence="2">The sequence shown here is derived from an EMBL/GenBank/DDBJ whole genome shotgun (WGS) entry which is preliminary data.</text>
</comment>
<evidence type="ECO:0000313" key="3">
    <source>
        <dbReference type="Proteomes" id="UP000316639"/>
    </source>
</evidence>
<keyword evidence="1" id="KW-1133">Transmembrane helix</keyword>
<name>A0A563EP63_9PSEU</name>
<dbReference type="Proteomes" id="UP000316639">
    <property type="component" value="Unassembled WGS sequence"/>
</dbReference>
<sequence>MTEVETQSTPGWRLAVEAALLTVGIGTIMMIGWADDALGVAGLVTFVYAVWWLGKRKTPVSIGSLGWLVAWDLLAVFILLVT</sequence>
<organism evidence="2 3">
    <name type="scientific">Lentzea tibetensis</name>
    <dbReference type="NCBI Taxonomy" id="2591470"/>
    <lineage>
        <taxon>Bacteria</taxon>
        <taxon>Bacillati</taxon>
        <taxon>Actinomycetota</taxon>
        <taxon>Actinomycetes</taxon>
        <taxon>Pseudonocardiales</taxon>
        <taxon>Pseudonocardiaceae</taxon>
        <taxon>Lentzea</taxon>
    </lineage>
</organism>
<feature type="transmembrane region" description="Helical" evidence="1">
    <location>
        <begin position="12"/>
        <end position="31"/>
    </location>
</feature>
<evidence type="ECO:0000256" key="1">
    <source>
        <dbReference type="SAM" id="Phobius"/>
    </source>
</evidence>
<keyword evidence="3" id="KW-1185">Reference proteome</keyword>
<gene>
    <name evidence="2" type="ORF">FKR81_26715</name>
</gene>
<dbReference type="RefSeq" id="WP_146355666.1">
    <property type="nucleotide sequence ID" value="NZ_VOBR01000018.1"/>
</dbReference>